<dbReference type="AlphaFoldDB" id="A0A8J7W1M8"/>
<dbReference type="Pfam" id="PF00589">
    <property type="entry name" value="Phage_integrase"/>
    <property type="match status" value="1"/>
</dbReference>
<keyword evidence="4" id="KW-1185">Reference proteome</keyword>
<dbReference type="GO" id="GO:0003677">
    <property type="term" value="F:DNA binding"/>
    <property type="evidence" value="ECO:0007669"/>
    <property type="project" value="InterPro"/>
</dbReference>
<dbReference type="GO" id="GO:0006310">
    <property type="term" value="P:DNA recombination"/>
    <property type="evidence" value="ECO:0007669"/>
    <property type="project" value="UniProtKB-KW"/>
</dbReference>
<dbReference type="EMBL" id="JAGSND010000011">
    <property type="protein sequence ID" value="MBR0599192.1"/>
    <property type="molecule type" value="Genomic_DNA"/>
</dbReference>
<gene>
    <name evidence="3" type="ORF">KCX82_14980</name>
</gene>
<evidence type="ECO:0000256" key="1">
    <source>
        <dbReference type="ARBA" id="ARBA00023172"/>
    </source>
</evidence>
<accession>A0A8J7W1M8</accession>
<dbReference type="InterPro" id="IPR002104">
    <property type="entry name" value="Integrase_catalytic"/>
</dbReference>
<dbReference type="SUPFAM" id="SSF56349">
    <property type="entry name" value="DNA breaking-rejoining enzymes"/>
    <property type="match status" value="1"/>
</dbReference>
<dbReference type="PROSITE" id="PS51898">
    <property type="entry name" value="TYR_RECOMBINASE"/>
    <property type="match status" value="1"/>
</dbReference>
<evidence type="ECO:0000259" key="2">
    <source>
        <dbReference type="PROSITE" id="PS51898"/>
    </source>
</evidence>
<evidence type="ECO:0000313" key="3">
    <source>
        <dbReference type="EMBL" id="MBR0599192.1"/>
    </source>
</evidence>
<proteinExistence type="predicted"/>
<dbReference type="InterPro" id="IPR011010">
    <property type="entry name" value="DNA_brk_join_enz"/>
</dbReference>
<dbReference type="InterPro" id="IPR013762">
    <property type="entry name" value="Integrase-like_cat_sf"/>
</dbReference>
<reference evidence="3" key="2">
    <citation type="submission" date="2021-04" db="EMBL/GenBank/DDBJ databases">
        <authorList>
            <person name="Liu J."/>
        </authorList>
    </citation>
    <scope>NUCLEOTIDE SEQUENCE</scope>
    <source>
        <strain evidence="3">BAD-6</strain>
    </source>
</reference>
<feature type="domain" description="Tyr recombinase" evidence="2">
    <location>
        <begin position="1"/>
        <end position="47"/>
    </location>
</feature>
<reference evidence="3" key="1">
    <citation type="submission" date="2021-04" db="EMBL/GenBank/DDBJ databases">
        <title>Sinoanaerobacter chloroacetimidivorans sp. nov., an obligate anaerobic bacterium isolated from anaerobic sludge.</title>
        <authorList>
            <person name="Bao Y."/>
        </authorList>
    </citation>
    <scope>NUCLEOTIDE SEQUENCE</scope>
    <source>
        <strain evidence="3">BAD-6</strain>
    </source>
</reference>
<keyword evidence="1" id="KW-0233">DNA recombination</keyword>
<sequence length="71" mass="8184">MPFSFASLLLQEGVDIKFIQDFLGHSSIATTQIYLHTSEGKKREIMSKFHPREKIFSADSRAHHDSNIHQK</sequence>
<dbReference type="Proteomes" id="UP000675664">
    <property type="component" value="Unassembled WGS sequence"/>
</dbReference>
<protein>
    <submittedName>
        <fullName evidence="3">Tyrosine-type recombinase/integrase</fullName>
    </submittedName>
</protein>
<evidence type="ECO:0000313" key="4">
    <source>
        <dbReference type="Proteomes" id="UP000675664"/>
    </source>
</evidence>
<organism evidence="3 4">
    <name type="scientific">Sinanaerobacter chloroacetimidivorans</name>
    <dbReference type="NCBI Taxonomy" id="2818044"/>
    <lineage>
        <taxon>Bacteria</taxon>
        <taxon>Bacillati</taxon>
        <taxon>Bacillota</taxon>
        <taxon>Clostridia</taxon>
        <taxon>Peptostreptococcales</taxon>
        <taxon>Anaerovoracaceae</taxon>
        <taxon>Sinanaerobacter</taxon>
    </lineage>
</organism>
<comment type="caution">
    <text evidence="3">The sequence shown here is derived from an EMBL/GenBank/DDBJ whole genome shotgun (WGS) entry which is preliminary data.</text>
</comment>
<dbReference type="GO" id="GO:0015074">
    <property type="term" value="P:DNA integration"/>
    <property type="evidence" value="ECO:0007669"/>
    <property type="project" value="InterPro"/>
</dbReference>
<dbReference type="Gene3D" id="1.10.443.10">
    <property type="entry name" value="Intergrase catalytic core"/>
    <property type="match status" value="1"/>
</dbReference>
<name>A0A8J7W1M8_9FIRM</name>